<accession>A0A8K0P2T6</accession>
<dbReference type="InterPro" id="IPR011899">
    <property type="entry name" value="Glutaredoxin_euk/vir"/>
</dbReference>
<sequence length="102" mass="11452">MEGTVPQKVQSIISADKVVIFSKSRCAFCTEVKKLFEKKGQAVTAVELDKTPECFEMQDYLEELTGARTVPRVFIWGICYGGCNDLKNLDRSGKLDKILEQS</sequence>
<proteinExistence type="predicted"/>
<name>A0A8K0P2T6_LADFU</name>
<feature type="domain" description="Glutaredoxin" evidence="1">
    <location>
        <begin position="18"/>
        <end position="76"/>
    </location>
</feature>
<reference evidence="2" key="1">
    <citation type="submission" date="2013-04" db="EMBL/GenBank/DDBJ databases">
        <authorList>
            <person name="Qu J."/>
            <person name="Murali S.C."/>
            <person name="Bandaranaike D."/>
            <person name="Bellair M."/>
            <person name="Blankenburg K."/>
            <person name="Chao H."/>
            <person name="Dinh H."/>
            <person name="Doddapaneni H."/>
            <person name="Downs B."/>
            <person name="Dugan-Rocha S."/>
            <person name="Elkadiri S."/>
            <person name="Gnanaolivu R.D."/>
            <person name="Hernandez B."/>
            <person name="Javaid M."/>
            <person name="Jayaseelan J.C."/>
            <person name="Lee S."/>
            <person name="Li M."/>
            <person name="Ming W."/>
            <person name="Munidasa M."/>
            <person name="Muniz J."/>
            <person name="Nguyen L."/>
            <person name="Ongeri F."/>
            <person name="Osuji N."/>
            <person name="Pu L.-L."/>
            <person name="Puazo M."/>
            <person name="Qu C."/>
            <person name="Quiroz J."/>
            <person name="Raj R."/>
            <person name="Weissenberger G."/>
            <person name="Xin Y."/>
            <person name="Zou X."/>
            <person name="Han Y."/>
            <person name="Richards S."/>
            <person name="Worley K."/>
            <person name="Muzny D."/>
            <person name="Gibbs R."/>
        </authorList>
    </citation>
    <scope>NUCLEOTIDE SEQUENCE</scope>
    <source>
        <strain evidence="2">Sampled in the wild</strain>
    </source>
</reference>
<dbReference type="Gene3D" id="3.40.30.10">
    <property type="entry name" value="Glutaredoxin"/>
    <property type="match status" value="1"/>
</dbReference>
<dbReference type="PRINTS" id="PR00160">
    <property type="entry name" value="GLUTAREDOXIN"/>
</dbReference>
<dbReference type="Pfam" id="PF00462">
    <property type="entry name" value="Glutaredoxin"/>
    <property type="match status" value="1"/>
</dbReference>
<evidence type="ECO:0000313" key="2">
    <source>
        <dbReference type="EMBL" id="KAG8228994.1"/>
    </source>
</evidence>
<dbReference type="PROSITE" id="PS51354">
    <property type="entry name" value="GLUTAREDOXIN_2"/>
    <property type="match status" value="1"/>
</dbReference>
<protein>
    <recommendedName>
        <fullName evidence="1">Glutaredoxin domain-containing protein</fullName>
    </recommendedName>
</protein>
<dbReference type="CDD" id="cd03419">
    <property type="entry name" value="GRX_GRXh_1_2_like"/>
    <property type="match status" value="1"/>
</dbReference>
<organism evidence="2 3">
    <name type="scientific">Ladona fulva</name>
    <name type="common">Scarce chaser dragonfly</name>
    <name type="synonym">Libellula fulva</name>
    <dbReference type="NCBI Taxonomy" id="123851"/>
    <lineage>
        <taxon>Eukaryota</taxon>
        <taxon>Metazoa</taxon>
        <taxon>Ecdysozoa</taxon>
        <taxon>Arthropoda</taxon>
        <taxon>Hexapoda</taxon>
        <taxon>Insecta</taxon>
        <taxon>Pterygota</taxon>
        <taxon>Palaeoptera</taxon>
        <taxon>Odonata</taxon>
        <taxon>Epiprocta</taxon>
        <taxon>Anisoptera</taxon>
        <taxon>Libelluloidea</taxon>
        <taxon>Libellulidae</taxon>
        <taxon>Ladona</taxon>
    </lineage>
</organism>
<dbReference type="InterPro" id="IPR036249">
    <property type="entry name" value="Thioredoxin-like_sf"/>
</dbReference>
<dbReference type="GO" id="GO:0034599">
    <property type="term" value="P:cellular response to oxidative stress"/>
    <property type="evidence" value="ECO:0007669"/>
    <property type="project" value="TreeGrafter"/>
</dbReference>
<gene>
    <name evidence="2" type="ORF">J437_LFUL006942</name>
</gene>
<dbReference type="NCBIfam" id="TIGR02180">
    <property type="entry name" value="GRX_euk"/>
    <property type="match status" value="1"/>
</dbReference>
<reference evidence="2" key="2">
    <citation type="submission" date="2017-10" db="EMBL/GenBank/DDBJ databases">
        <title>Ladona fulva Genome sequencing and assembly.</title>
        <authorList>
            <person name="Murali S."/>
            <person name="Richards S."/>
            <person name="Bandaranaike D."/>
            <person name="Bellair M."/>
            <person name="Blankenburg K."/>
            <person name="Chao H."/>
            <person name="Dinh H."/>
            <person name="Doddapaneni H."/>
            <person name="Dugan-Rocha S."/>
            <person name="Elkadiri S."/>
            <person name="Gnanaolivu R."/>
            <person name="Hernandez B."/>
            <person name="Skinner E."/>
            <person name="Javaid M."/>
            <person name="Lee S."/>
            <person name="Li M."/>
            <person name="Ming W."/>
            <person name="Munidasa M."/>
            <person name="Muniz J."/>
            <person name="Nguyen L."/>
            <person name="Hughes D."/>
            <person name="Osuji N."/>
            <person name="Pu L.-L."/>
            <person name="Puazo M."/>
            <person name="Qu C."/>
            <person name="Quiroz J."/>
            <person name="Raj R."/>
            <person name="Weissenberger G."/>
            <person name="Xin Y."/>
            <person name="Zou X."/>
            <person name="Han Y."/>
            <person name="Worley K."/>
            <person name="Muzny D."/>
            <person name="Gibbs R."/>
        </authorList>
    </citation>
    <scope>NUCLEOTIDE SEQUENCE</scope>
    <source>
        <strain evidence="2">Sampled in the wild</strain>
    </source>
</reference>
<dbReference type="InterPro" id="IPR014025">
    <property type="entry name" value="Glutaredoxin_subgr"/>
</dbReference>
<dbReference type="GO" id="GO:0005737">
    <property type="term" value="C:cytoplasm"/>
    <property type="evidence" value="ECO:0007669"/>
    <property type="project" value="TreeGrafter"/>
</dbReference>
<dbReference type="PANTHER" id="PTHR45694">
    <property type="entry name" value="GLUTAREDOXIN 2"/>
    <property type="match status" value="1"/>
</dbReference>
<dbReference type="FunFam" id="3.40.30.10:FF:000093">
    <property type="entry name" value="Glutaredoxin 2"/>
    <property type="match status" value="1"/>
</dbReference>
<evidence type="ECO:0000313" key="3">
    <source>
        <dbReference type="Proteomes" id="UP000792457"/>
    </source>
</evidence>
<dbReference type="EMBL" id="KZ308405">
    <property type="protein sequence ID" value="KAG8228994.1"/>
    <property type="molecule type" value="Genomic_DNA"/>
</dbReference>
<dbReference type="Proteomes" id="UP000792457">
    <property type="component" value="Unassembled WGS sequence"/>
</dbReference>
<dbReference type="AlphaFoldDB" id="A0A8K0P2T6"/>
<dbReference type="SUPFAM" id="SSF52833">
    <property type="entry name" value="Thioredoxin-like"/>
    <property type="match status" value="1"/>
</dbReference>
<dbReference type="PANTHER" id="PTHR45694:SF18">
    <property type="entry name" value="GLUTAREDOXIN-1-RELATED"/>
    <property type="match status" value="1"/>
</dbReference>
<dbReference type="OrthoDB" id="418495at2759"/>
<dbReference type="InterPro" id="IPR002109">
    <property type="entry name" value="Glutaredoxin"/>
</dbReference>
<evidence type="ECO:0000259" key="1">
    <source>
        <dbReference type="Pfam" id="PF00462"/>
    </source>
</evidence>
<keyword evidence="3" id="KW-1185">Reference proteome</keyword>
<dbReference type="GO" id="GO:0015038">
    <property type="term" value="F:glutathione disulfide oxidoreductase activity"/>
    <property type="evidence" value="ECO:0007669"/>
    <property type="project" value="TreeGrafter"/>
</dbReference>
<comment type="caution">
    <text evidence="2">The sequence shown here is derived from an EMBL/GenBank/DDBJ whole genome shotgun (WGS) entry which is preliminary data.</text>
</comment>